<evidence type="ECO:0000313" key="4">
    <source>
        <dbReference type="EMBL" id="MBC8545632.1"/>
    </source>
</evidence>
<evidence type="ECO:0000256" key="1">
    <source>
        <dbReference type="ARBA" id="ARBA00023125"/>
    </source>
</evidence>
<keyword evidence="5" id="KW-1185">Reference proteome</keyword>
<protein>
    <submittedName>
        <fullName evidence="4">TetR/AcrR family transcriptional regulator</fullName>
    </submittedName>
</protein>
<dbReference type="PANTHER" id="PTHR43479:SF7">
    <property type="entry name" value="TETR-FAMILY TRANSCRIPTIONAL REGULATOR"/>
    <property type="match status" value="1"/>
</dbReference>
<accession>A0A926DXX8</accession>
<feature type="domain" description="HTH tetR-type" evidence="3">
    <location>
        <begin position="10"/>
        <end position="70"/>
    </location>
</feature>
<dbReference type="GO" id="GO:0003677">
    <property type="term" value="F:DNA binding"/>
    <property type="evidence" value="ECO:0007669"/>
    <property type="project" value="UniProtKB-UniRule"/>
</dbReference>
<dbReference type="InterPro" id="IPR050624">
    <property type="entry name" value="HTH-type_Tx_Regulator"/>
</dbReference>
<dbReference type="PROSITE" id="PS50977">
    <property type="entry name" value="HTH_TETR_2"/>
    <property type="match status" value="1"/>
</dbReference>
<dbReference type="InterPro" id="IPR001647">
    <property type="entry name" value="HTH_TetR"/>
</dbReference>
<evidence type="ECO:0000313" key="5">
    <source>
        <dbReference type="Proteomes" id="UP000653127"/>
    </source>
</evidence>
<comment type="caution">
    <text evidence="4">The sequence shown here is derived from an EMBL/GenBank/DDBJ whole genome shotgun (WGS) entry which is preliminary data.</text>
</comment>
<name>A0A926DXX8_9FIRM</name>
<dbReference type="InterPro" id="IPR039532">
    <property type="entry name" value="TetR_C_Firmicutes"/>
</dbReference>
<gene>
    <name evidence="4" type="ORF">H8711_01600</name>
</gene>
<feature type="DNA-binding region" description="H-T-H motif" evidence="2">
    <location>
        <begin position="33"/>
        <end position="52"/>
    </location>
</feature>
<dbReference type="Proteomes" id="UP000653127">
    <property type="component" value="Unassembled WGS sequence"/>
</dbReference>
<keyword evidence="1 2" id="KW-0238">DNA-binding</keyword>
<dbReference type="EMBL" id="JACRST010000001">
    <property type="protein sequence ID" value="MBC8545632.1"/>
    <property type="molecule type" value="Genomic_DNA"/>
</dbReference>
<reference evidence="4" key="1">
    <citation type="submission" date="2020-08" db="EMBL/GenBank/DDBJ databases">
        <title>Genome public.</title>
        <authorList>
            <person name="Liu C."/>
            <person name="Sun Q."/>
        </authorList>
    </citation>
    <scope>NUCLEOTIDE SEQUENCE</scope>
    <source>
        <strain evidence="4">NSJ-31</strain>
    </source>
</reference>
<evidence type="ECO:0000259" key="3">
    <source>
        <dbReference type="PROSITE" id="PS50977"/>
    </source>
</evidence>
<dbReference type="Pfam" id="PF14278">
    <property type="entry name" value="TetR_C_8"/>
    <property type="match status" value="1"/>
</dbReference>
<proteinExistence type="predicted"/>
<dbReference type="SUPFAM" id="SSF46689">
    <property type="entry name" value="Homeodomain-like"/>
    <property type="match status" value="1"/>
</dbReference>
<dbReference type="AlphaFoldDB" id="A0A926DXX8"/>
<dbReference type="InterPro" id="IPR009057">
    <property type="entry name" value="Homeodomain-like_sf"/>
</dbReference>
<sequence>MNTKNNRRKRASMQRIEQVLVELLQTKDLNQISVSDICKRANLNRSTFYANYVDIYGLADAIREKLEAQVAELYKDEVTQGFNSNNYLILFQHIVENQLFYRTYFKLGYDEKYRIWAYDYNLAEKHFDGRFIEYHMEFFKSGLTRIIKLWLQNGCKETPEEMFEIIKSEYRGREEIFAGQPSKGT</sequence>
<dbReference type="PANTHER" id="PTHR43479">
    <property type="entry name" value="ACREF/ENVCD OPERON REPRESSOR-RELATED"/>
    <property type="match status" value="1"/>
</dbReference>
<dbReference type="RefSeq" id="WP_249281784.1">
    <property type="nucleotide sequence ID" value="NZ_JACRST010000001.1"/>
</dbReference>
<evidence type="ECO:0000256" key="2">
    <source>
        <dbReference type="PROSITE-ProRule" id="PRU00335"/>
    </source>
</evidence>
<organism evidence="4 5">
    <name type="scientific">Ligaoa zhengdingensis</name>
    <dbReference type="NCBI Taxonomy" id="2763658"/>
    <lineage>
        <taxon>Bacteria</taxon>
        <taxon>Bacillati</taxon>
        <taxon>Bacillota</taxon>
        <taxon>Clostridia</taxon>
        <taxon>Eubacteriales</taxon>
        <taxon>Oscillospiraceae</taxon>
        <taxon>Ligaoa</taxon>
    </lineage>
</organism>
<dbReference type="Gene3D" id="1.10.357.10">
    <property type="entry name" value="Tetracycline Repressor, domain 2"/>
    <property type="match status" value="1"/>
</dbReference>